<dbReference type="Gene3D" id="3.10.450.50">
    <property type="match status" value="1"/>
</dbReference>
<evidence type="ECO:0000313" key="3">
    <source>
        <dbReference type="Proteomes" id="UP001212602"/>
    </source>
</evidence>
<sequence>MTSLIQRRTLARWAVSATLVATGVTAFAPAWAADEAPDMLVKRLSTEVLNTIKADASIKAGDINKIMALVDTQIMPNVNFQRMTASAVGPAWRQATPEQRTRLQQEFKTLLVRTYAGALDQVSDQEVAIKPFRGTANDKEVLVQSEIRGRGDPIQLDYRLEKTPGQGFGWKVYNLNVMGVWLVETYRTQFAQEISSKGIDGLVASLAARNKSNAGTKG</sequence>
<dbReference type="RefSeq" id="WP_271426763.1">
    <property type="nucleotide sequence ID" value="NZ_JAQIPB010000001.1"/>
</dbReference>
<accession>A0AAE3N907</accession>
<dbReference type="PANTHER" id="PTHR36573:SF1">
    <property type="entry name" value="INTERMEMBRANE PHOSPHOLIPID TRANSPORT SYSTEM BINDING PROTEIN MLAC"/>
    <property type="match status" value="1"/>
</dbReference>
<dbReference type="Proteomes" id="UP001212602">
    <property type="component" value="Unassembled WGS sequence"/>
</dbReference>
<reference evidence="2" key="1">
    <citation type="submission" date="2023-01" db="EMBL/GenBank/DDBJ databases">
        <title>Xenophilus mangrovi sp. nov., isolated from soil of Mangrove nature reserve.</title>
        <authorList>
            <person name="Xu S."/>
            <person name="Liu Z."/>
            <person name="Xu Y."/>
        </authorList>
    </citation>
    <scope>NUCLEOTIDE SEQUENCE</scope>
    <source>
        <strain evidence="2">YW8</strain>
    </source>
</reference>
<dbReference type="AlphaFoldDB" id="A0AAE3N907"/>
<evidence type="ECO:0000313" key="2">
    <source>
        <dbReference type="EMBL" id="MDA7415514.1"/>
    </source>
</evidence>
<dbReference type="InterPro" id="IPR008869">
    <property type="entry name" value="MlaC/ttg2D"/>
</dbReference>
<dbReference type="InterPro" id="IPR006311">
    <property type="entry name" value="TAT_signal"/>
</dbReference>
<feature type="signal peptide" evidence="1">
    <location>
        <begin position="1"/>
        <end position="32"/>
    </location>
</feature>
<evidence type="ECO:0000256" key="1">
    <source>
        <dbReference type="SAM" id="SignalP"/>
    </source>
</evidence>
<name>A0AAE3N907_9BURK</name>
<dbReference type="EMBL" id="JAQIPB010000001">
    <property type="protein sequence ID" value="MDA7415514.1"/>
    <property type="molecule type" value="Genomic_DNA"/>
</dbReference>
<keyword evidence="3" id="KW-1185">Reference proteome</keyword>
<dbReference type="PROSITE" id="PS51318">
    <property type="entry name" value="TAT"/>
    <property type="match status" value="1"/>
</dbReference>
<organism evidence="2 3">
    <name type="scientific">Xenophilus arseniciresistens</name>
    <dbReference type="NCBI Taxonomy" id="1283306"/>
    <lineage>
        <taxon>Bacteria</taxon>
        <taxon>Pseudomonadati</taxon>
        <taxon>Pseudomonadota</taxon>
        <taxon>Betaproteobacteria</taxon>
        <taxon>Burkholderiales</taxon>
        <taxon>Comamonadaceae</taxon>
        <taxon>Xenophilus</taxon>
    </lineage>
</organism>
<keyword evidence="1" id="KW-0732">Signal</keyword>
<dbReference type="Pfam" id="PF05494">
    <property type="entry name" value="MlaC"/>
    <property type="match status" value="1"/>
</dbReference>
<feature type="chain" id="PRO_5041924823" evidence="1">
    <location>
        <begin position="33"/>
        <end position="218"/>
    </location>
</feature>
<dbReference type="Gene3D" id="1.10.10.640">
    <property type="entry name" value="phospholipid-binding protein"/>
    <property type="match status" value="1"/>
</dbReference>
<dbReference type="PIRSF" id="PIRSF004649">
    <property type="entry name" value="MlaC"/>
    <property type="match status" value="1"/>
</dbReference>
<dbReference type="PANTHER" id="PTHR36573">
    <property type="entry name" value="INTERMEMBRANE PHOSPHOLIPID TRANSPORT SYSTEM BINDING PROTEIN MLAC"/>
    <property type="match status" value="1"/>
</dbReference>
<gene>
    <name evidence="2" type="ORF">PGB34_03980</name>
</gene>
<comment type="caution">
    <text evidence="2">The sequence shown here is derived from an EMBL/GenBank/DDBJ whole genome shotgun (WGS) entry which is preliminary data.</text>
</comment>
<proteinExistence type="predicted"/>
<protein>
    <submittedName>
        <fullName evidence="2">ABC transporter substrate-binding protein</fullName>
    </submittedName>
</protein>